<name>A0ABQ5C7Z3_9ASTR</name>
<protein>
    <submittedName>
        <fullName evidence="1">Uncharacterized protein</fullName>
    </submittedName>
</protein>
<comment type="caution">
    <text evidence="1">The sequence shown here is derived from an EMBL/GenBank/DDBJ whole genome shotgun (WGS) entry which is preliminary data.</text>
</comment>
<evidence type="ECO:0000313" key="2">
    <source>
        <dbReference type="Proteomes" id="UP001151760"/>
    </source>
</evidence>
<proteinExistence type="predicted"/>
<sequence length="206" mass="23591">MAMLTIRARRFLKNTGRNVTVNSNETIGFDKPKVECYNYHKRRYFARECIAPRNQDNKNKESSRRSVPVETSTSIALVSCDGLGGYDWSDQADDGPNYALMAFASDSKLRKKLEKIQKEKDSIQFNVDKFENASNSLNKLLECQVVDNCKKGLGYEKYNAVPPPYTGNFMPSKLDFVYKPVVENKKFDEEVSKVVRKFDDSPIIED</sequence>
<reference evidence="1" key="2">
    <citation type="submission" date="2022-01" db="EMBL/GenBank/DDBJ databases">
        <authorList>
            <person name="Yamashiro T."/>
            <person name="Shiraishi A."/>
            <person name="Satake H."/>
            <person name="Nakayama K."/>
        </authorList>
    </citation>
    <scope>NUCLEOTIDE SEQUENCE</scope>
</reference>
<keyword evidence="2" id="KW-1185">Reference proteome</keyword>
<dbReference type="EMBL" id="BQNB010013983">
    <property type="protein sequence ID" value="GJT22612.1"/>
    <property type="molecule type" value="Genomic_DNA"/>
</dbReference>
<organism evidence="1 2">
    <name type="scientific">Tanacetum coccineum</name>
    <dbReference type="NCBI Taxonomy" id="301880"/>
    <lineage>
        <taxon>Eukaryota</taxon>
        <taxon>Viridiplantae</taxon>
        <taxon>Streptophyta</taxon>
        <taxon>Embryophyta</taxon>
        <taxon>Tracheophyta</taxon>
        <taxon>Spermatophyta</taxon>
        <taxon>Magnoliopsida</taxon>
        <taxon>eudicotyledons</taxon>
        <taxon>Gunneridae</taxon>
        <taxon>Pentapetalae</taxon>
        <taxon>asterids</taxon>
        <taxon>campanulids</taxon>
        <taxon>Asterales</taxon>
        <taxon>Asteraceae</taxon>
        <taxon>Asteroideae</taxon>
        <taxon>Anthemideae</taxon>
        <taxon>Anthemidinae</taxon>
        <taxon>Tanacetum</taxon>
    </lineage>
</organism>
<accession>A0ABQ5C7Z3</accession>
<evidence type="ECO:0000313" key="1">
    <source>
        <dbReference type="EMBL" id="GJT22612.1"/>
    </source>
</evidence>
<dbReference type="Proteomes" id="UP001151760">
    <property type="component" value="Unassembled WGS sequence"/>
</dbReference>
<gene>
    <name evidence="1" type="ORF">Tco_0892549</name>
</gene>
<reference evidence="1" key="1">
    <citation type="journal article" date="2022" name="Int. J. Mol. Sci.">
        <title>Draft Genome of Tanacetum Coccineum: Genomic Comparison of Closely Related Tanacetum-Family Plants.</title>
        <authorList>
            <person name="Yamashiro T."/>
            <person name="Shiraishi A."/>
            <person name="Nakayama K."/>
            <person name="Satake H."/>
        </authorList>
    </citation>
    <scope>NUCLEOTIDE SEQUENCE</scope>
</reference>